<dbReference type="AlphaFoldDB" id="A0A556MMC3"/>
<sequence>MTIRIPQTAYEKVLKAVVETIPRHAVKVTYVSYSYIVEAEEAIIRRLYDSVNENLCHLEQLKLVFDQKIAIPDAMLLVKTCSIEKHKNNKASNGRL</sequence>
<protein>
    <submittedName>
        <fullName evidence="1">Uncharacterized protein</fullName>
    </submittedName>
</protein>
<dbReference type="Proteomes" id="UP000318733">
    <property type="component" value="Unassembled WGS sequence"/>
</dbReference>
<accession>A0A556MMC3</accession>
<reference evidence="1 2" key="1">
    <citation type="submission" date="2019-07" db="EMBL/GenBank/DDBJ databases">
        <authorList>
            <person name="Huq M.A."/>
        </authorList>
    </citation>
    <scope>NUCLEOTIDE SEQUENCE [LARGE SCALE GENOMIC DNA]</scope>
    <source>
        <strain evidence="1 2">MAH-19</strain>
    </source>
</reference>
<organism evidence="1 2">
    <name type="scientific">Mucilaginibacter corticis</name>
    <dbReference type="NCBI Taxonomy" id="2597670"/>
    <lineage>
        <taxon>Bacteria</taxon>
        <taxon>Pseudomonadati</taxon>
        <taxon>Bacteroidota</taxon>
        <taxon>Sphingobacteriia</taxon>
        <taxon>Sphingobacteriales</taxon>
        <taxon>Sphingobacteriaceae</taxon>
        <taxon>Mucilaginibacter</taxon>
    </lineage>
</organism>
<comment type="caution">
    <text evidence="1">The sequence shown here is derived from an EMBL/GenBank/DDBJ whole genome shotgun (WGS) entry which is preliminary data.</text>
</comment>
<gene>
    <name evidence="1" type="ORF">FO440_15180</name>
</gene>
<dbReference type="EMBL" id="VLPK01000002">
    <property type="protein sequence ID" value="TSJ41070.1"/>
    <property type="molecule type" value="Genomic_DNA"/>
</dbReference>
<dbReference type="RefSeq" id="WP_144249107.1">
    <property type="nucleotide sequence ID" value="NZ_VLPK01000002.1"/>
</dbReference>
<proteinExistence type="predicted"/>
<keyword evidence="2" id="KW-1185">Reference proteome</keyword>
<evidence type="ECO:0000313" key="1">
    <source>
        <dbReference type="EMBL" id="TSJ41070.1"/>
    </source>
</evidence>
<evidence type="ECO:0000313" key="2">
    <source>
        <dbReference type="Proteomes" id="UP000318733"/>
    </source>
</evidence>
<name>A0A556MMC3_9SPHI</name>